<dbReference type="Pfam" id="PF14604">
    <property type="entry name" value="SH3_9"/>
    <property type="match status" value="1"/>
</dbReference>
<dbReference type="HOGENOM" id="CLU_1781631_0_0_1"/>
<dbReference type="SMART" id="SM00326">
    <property type="entry name" value="SH3"/>
    <property type="match status" value="2"/>
</dbReference>
<accession>H2YDA9</accession>
<name>H2YDA9_CIOSA</name>
<dbReference type="STRING" id="51511.ENSCSAVP00000003307"/>
<keyword evidence="5" id="KW-1185">Reference proteome</keyword>
<dbReference type="OMA" id="QAHITHT"/>
<dbReference type="GO" id="GO:0016477">
    <property type="term" value="P:cell migration"/>
    <property type="evidence" value="ECO:0007669"/>
    <property type="project" value="TreeGrafter"/>
</dbReference>
<dbReference type="SUPFAM" id="SSF50044">
    <property type="entry name" value="SH3-domain"/>
    <property type="match status" value="2"/>
</dbReference>
<dbReference type="CDD" id="cd11873">
    <property type="entry name" value="SH3_CD2AP-like_1"/>
    <property type="match status" value="1"/>
</dbReference>
<feature type="domain" description="SH3" evidence="3">
    <location>
        <begin position="1"/>
        <end position="56"/>
    </location>
</feature>
<sequence length="146" mass="16187">AGIVQFDYDAEAPDELTLRVGDVINNVKNVEEGWCQGSLGDKVGMFPDNFVKVSCGQFLVSSKKQSIKVSLFCCSSVHIVVHYKIKVLRKVKATFEYEPVNADELRLAIGDIVEVYRDVSTREEEGWAFGGLNGKEGCFPTNFTTV</sequence>
<keyword evidence="1 2" id="KW-0728">SH3 domain</keyword>
<dbReference type="InParanoid" id="H2YDA9"/>
<dbReference type="InterPro" id="IPR001452">
    <property type="entry name" value="SH3_domain"/>
</dbReference>
<dbReference type="PROSITE" id="PS50002">
    <property type="entry name" value="SH3"/>
    <property type="match status" value="2"/>
</dbReference>
<dbReference type="PRINTS" id="PR00499">
    <property type="entry name" value="P67PHOX"/>
</dbReference>
<evidence type="ECO:0000256" key="1">
    <source>
        <dbReference type="ARBA" id="ARBA00022443"/>
    </source>
</evidence>
<dbReference type="Pfam" id="PF00018">
    <property type="entry name" value="SH3_1"/>
    <property type="match status" value="1"/>
</dbReference>
<evidence type="ECO:0000259" key="3">
    <source>
        <dbReference type="PROSITE" id="PS50002"/>
    </source>
</evidence>
<proteinExistence type="predicted"/>
<feature type="domain" description="SH3" evidence="3">
    <location>
        <begin position="86"/>
        <end position="146"/>
    </location>
</feature>
<dbReference type="AlphaFoldDB" id="H2YDA9"/>
<dbReference type="GeneTree" id="ENSGT00940000169378"/>
<reference evidence="4" key="3">
    <citation type="submission" date="2025-09" db="UniProtKB">
        <authorList>
            <consortium name="Ensembl"/>
        </authorList>
    </citation>
    <scope>IDENTIFICATION</scope>
</reference>
<dbReference type="PANTHER" id="PTHR14167">
    <property type="entry name" value="SH3 DOMAIN-CONTAINING"/>
    <property type="match status" value="1"/>
</dbReference>
<dbReference type="InterPro" id="IPR036028">
    <property type="entry name" value="SH3-like_dom_sf"/>
</dbReference>
<protein>
    <recommendedName>
        <fullName evidence="3">SH3 domain-containing protein</fullName>
    </recommendedName>
</protein>
<dbReference type="Proteomes" id="UP000007875">
    <property type="component" value="Unassembled WGS sequence"/>
</dbReference>
<reference evidence="5" key="1">
    <citation type="submission" date="2003-08" db="EMBL/GenBank/DDBJ databases">
        <authorList>
            <person name="Birren B."/>
            <person name="Nusbaum C."/>
            <person name="Abebe A."/>
            <person name="Abouelleil A."/>
            <person name="Adekoya E."/>
            <person name="Ait-zahra M."/>
            <person name="Allen N."/>
            <person name="Allen T."/>
            <person name="An P."/>
            <person name="Anderson M."/>
            <person name="Anderson S."/>
            <person name="Arachchi H."/>
            <person name="Armbruster J."/>
            <person name="Bachantsang P."/>
            <person name="Baldwin J."/>
            <person name="Barry A."/>
            <person name="Bayul T."/>
            <person name="Blitshsteyn B."/>
            <person name="Bloom T."/>
            <person name="Blye J."/>
            <person name="Boguslavskiy L."/>
            <person name="Borowsky M."/>
            <person name="Boukhgalter B."/>
            <person name="Brunache A."/>
            <person name="Butler J."/>
            <person name="Calixte N."/>
            <person name="Calvo S."/>
            <person name="Camarata J."/>
            <person name="Campo K."/>
            <person name="Chang J."/>
            <person name="Cheshatsang Y."/>
            <person name="Citroen M."/>
            <person name="Collymore A."/>
            <person name="Considine T."/>
            <person name="Cook A."/>
            <person name="Cooke P."/>
            <person name="Corum B."/>
            <person name="Cuomo C."/>
            <person name="David R."/>
            <person name="Dawoe T."/>
            <person name="Degray S."/>
            <person name="Dodge S."/>
            <person name="Dooley K."/>
            <person name="Dorje P."/>
            <person name="Dorjee K."/>
            <person name="Dorris L."/>
            <person name="Duffey N."/>
            <person name="Dupes A."/>
            <person name="Elkins T."/>
            <person name="Engels R."/>
            <person name="Erickson J."/>
            <person name="Farina A."/>
            <person name="Faro S."/>
            <person name="Ferreira P."/>
            <person name="Fischer H."/>
            <person name="Fitzgerald M."/>
            <person name="Foley K."/>
            <person name="Gage D."/>
            <person name="Galagan J."/>
            <person name="Gearin G."/>
            <person name="Gnerre S."/>
            <person name="Gnirke A."/>
            <person name="Goyette A."/>
            <person name="Graham J."/>
            <person name="Grandbois E."/>
            <person name="Gyaltsen K."/>
            <person name="Hafez N."/>
            <person name="Hagopian D."/>
            <person name="Hagos B."/>
            <person name="Hall J."/>
            <person name="Hatcher B."/>
            <person name="Heller A."/>
            <person name="Higgins H."/>
            <person name="Honan T."/>
            <person name="Horn A."/>
            <person name="Houde N."/>
            <person name="Hughes L."/>
            <person name="Hulme W."/>
            <person name="Husby E."/>
            <person name="Iliev I."/>
            <person name="Jaffe D."/>
            <person name="Jones C."/>
            <person name="Kamal M."/>
            <person name="Kamat A."/>
            <person name="Kamvysselis M."/>
            <person name="Karlsson E."/>
            <person name="Kells C."/>
            <person name="Kieu A."/>
            <person name="Kisner P."/>
            <person name="Kodira C."/>
            <person name="Kulbokas E."/>
            <person name="Labutti K."/>
            <person name="Lama D."/>
            <person name="Landers T."/>
            <person name="Leger J."/>
            <person name="Levine S."/>
            <person name="Lewis D."/>
            <person name="Lewis T."/>
            <person name="Lindblad-toh K."/>
            <person name="Liu X."/>
            <person name="Lokyitsang T."/>
            <person name="Lokyitsang Y."/>
            <person name="Lucien O."/>
            <person name="Lui A."/>
            <person name="Ma L.J."/>
            <person name="Mabbitt R."/>
            <person name="Macdonald J."/>
            <person name="Maclean C."/>
            <person name="Major J."/>
            <person name="Manning J."/>
            <person name="Marabella R."/>
            <person name="Maru K."/>
            <person name="Matthews C."/>
            <person name="Mauceli E."/>
            <person name="Mccarthy M."/>
            <person name="Mcdonough S."/>
            <person name="Mcghee T."/>
            <person name="Meldrim J."/>
            <person name="Meneus L."/>
            <person name="Mesirov J."/>
            <person name="Mihalev A."/>
            <person name="Mihova T."/>
            <person name="Mikkelsen T."/>
            <person name="Mlenga V."/>
            <person name="Moru K."/>
            <person name="Mozes J."/>
            <person name="Mulrain L."/>
            <person name="Munson G."/>
            <person name="Naylor J."/>
            <person name="Newes C."/>
            <person name="Nguyen C."/>
            <person name="Nguyen N."/>
            <person name="Nguyen T."/>
            <person name="Nicol R."/>
            <person name="Nielsen C."/>
            <person name="Nizzari M."/>
            <person name="Norbu C."/>
            <person name="Norbu N."/>
            <person name="O'donnell P."/>
            <person name="Okoawo O."/>
            <person name="O'leary S."/>
            <person name="Omotosho B."/>
            <person name="O'neill K."/>
            <person name="Osman S."/>
            <person name="Parker S."/>
            <person name="Perrin D."/>
            <person name="Phunkhang P."/>
            <person name="Piqani B."/>
            <person name="Purcell S."/>
            <person name="Rachupka T."/>
            <person name="Ramasamy U."/>
            <person name="Rameau R."/>
            <person name="Ray V."/>
            <person name="Raymond C."/>
            <person name="Retta R."/>
            <person name="Richardson S."/>
            <person name="Rise C."/>
            <person name="Rodriguez J."/>
            <person name="Rogers J."/>
            <person name="Rogov P."/>
            <person name="Rutman M."/>
            <person name="Schupbach R."/>
            <person name="Seaman C."/>
            <person name="Settipalli S."/>
            <person name="Sharpe T."/>
            <person name="Sheridan J."/>
            <person name="Sherpa N."/>
            <person name="Shi J."/>
            <person name="Smirnov S."/>
            <person name="Smith C."/>
            <person name="Sougnez C."/>
            <person name="Spencer B."/>
            <person name="Stalker J."/>
            <person name="Stange-thomann N."/>
            <person name="Stavropoulos S."/>
            <person name="Stetson K."/>
            <person name="Stone C."/>
            <person name="Stone S."/>
            <person name="Stubbs M."/>
            <person name="Talamas J."/>
            <person name="Tchuinga P."/>
            <person name="Tenzing P."/>
            <person name="Tesfaye S."/>
            <person name="Theodore J."/>
            <person name="Thoulutsang Y."/>
            <person name="Topham K."/>
            <person name="Towey S."/>
            <person name="Tsamla T."/>
            <person name="Tsomo N."/>
            <person name="Vallee D."/>
            <person name="Vassiliev H."/>
            <person name="Venkataraman V."/>
            <person name="Vinson J."/>
            <person name="Vo A."/>
            <person name="Wade C."/>
            <person name="Wang S."/>
            <person name="Wangchuk T."/>
            <person name="Wangdi T."/>
            <person name="Whittaker C."/>
            <person name="Wilkinson J."/>
            <person name="Wu Y."/>
            <person name="Wyman D."/>
            <person name="Yadav S."/>
            <person name="Yang S."/>
            <person name="Yang X."/>
            <person name="Yeager S."/>
            <person name="Yee E."/>
            <person name="Young G."/>
            <person name="Zainoun J."/>
            <person name="Zembeck L."/>
            <person name="Zimmer A."/>
            <person name="Zody M."/>
            <person name="Lander E."/>
        </authorList>
    </citation>
    <scope>NUCLEOTIDE SEQUENCE [LARGE SCALE GENOMIC DNA]</scope>
</reference>
<dbReference type="PANTHER" id="PTHR14167:SF92">
    <property type="entry name" value="CIN85 AND CD2AP RELATED, ISOFORM J"/>
    <property type="match status" value="1"/>
</dbReference>
<dbReference type="Gene3D" id="2.30.30.40">
    <property type="entry name" value="SH3 Domains"/>
    <property type="match status" value="2"/>
</dbReference>
<dbReference type="Ensembl" id="ENSCSAVT00000003358.1">
    <property type="protein sequence ID" value="ENSCSAVP00000003307.1"/>
    <property type="gene ID" value="ENSCSAVG00000001972.1"/>
</dbReference>
<evidence type="ECO:0000313" key="5">
    <source>
        <dbReference type="Proteomes" id="UP000007875"/>
    </source>
</evidence>
<evidence type="ECO:0000256" key="2">
    <source>
        <dbReference type="PROSITE-ProRule" id="PRU00192"/>
    </source>
</evidence>
<organism evidence="4 5">
    <name type="scientific">Ciona savignyi</name>
    <name type="common">Pacific transparent sea squirt</name>
    <dbReference type="NCBI Taxonomy" id="51511"/>
    <lineage>
        <taxon>Eukaryota</taxon>
        <taxon>Metazoa</taxon>
        <taxon>Chordata</taxon>
        <taxon>Tunicata</taxon>
        <taxon>Ascidiacea</taxon>
        <taxon>Phlebobranchia</taxon>
        <taxon>Cionidae</taxon>
        <taxon>Ciona</taxon>
    </lineage>
</organism>
<reference evidence="4" key="2">
    <citation type="submission" date="2025-08" db="UniProtKB">
        <authorList>
            <consortium name="Ensembl"/>
        </authorList>
    </citation>
    <scope>IDENTIFICATION</scope>
</reference>
<dbReference type="InterPro" id="IPR050384">
    <property type="entry name" value="Endophilin_SH3RF"/>
</dbReference>
<dbReference type="eggNOG" id="KOG4348">
    <property type="taxonomic scope" value="Eukaryota"/>
</dbReference>
<dbReference type="GO" id="GO:0007015">
    <property type="term" value="P:actin filament organization"/>
    <property type="evidence" value="ECO:0007669"/>
    <property type="project" value="TreeGrafter"/>
</dbReference>
<evidence type="ECO:0000313" key="4">
    <source>
        <dbReference type="Ensembl" id="ENSCSAVP00000003307.1"/>
    </source>
</evidence>